<dbReference type="EMBL" id="SBJO01000036">
    <property type="protein sequence ID" value="KAF9764134.1"/>
    <property type="molecule type" value="Genomic_DNA"/>
</dbReference>
<proteinExistence type="inferred from homology"/>
<evidence type="ECO:0000256" key="10">
    <source>
        <dbReference type="RuleBase" id="RU004187"/>
    </source>
</evidence>
<evidence type="ECO:0000256" key="9">
    <source>
        <dbReference type="ARBA" id="ARBA00032221"/>
    </source>
</evidence>
<dbReference type="GO" id="GO:0005524">
    <property type="term" value="F:ATP binding"/>
    <property type="evidence" value="ECO:0007669"/>
    <property type="project" value="UniProtKB-KW"/>
</dbReference>
<evidence type="ECO:0000256" key="8">
    <source>
        <dbReference type="ARBA" id="ARBA00023186"/>
    </source>
</evidence>
<sequence length="511" mass="56486">MNQLFIETEKIQDPREGKLQVISNIDTCNKISEFMEDTLGPFGLDKLFVEDMTITNDGATIMKKLKVTHPVGHILVKISESQDNEIGDGTTSVVVLTCAILNSLKQAIKEDFEIEQIYDTLADVKKSCIEKLDEFVVEADDDFFYSLVETSVNSKNIRGNKQLFAQIIVDAFKHANSEDLSTVGIKKIPGGSISDSILVKGIAFEKCFTYAGYEQQPKKIVNPKIACLNIELEWKAERENAELKINSIEEYKKVVDAEWNIIKAKLDACIEAGANVVLSSLPIGDYATQYFAKHNIFSAGRVSKTDLKRIIEAFGGSIVSSTDCFTGDSLASCSLFEERQMGKERYNYFEGDNSNACTILLRGPGENVLEEIERSVNDAIQVIRTAKRNSGIVSGGGSIEMALSGHVRSLSKKLEGKAIFIARAIAQAFEKVPVVLAKNFGLDPINIIGTLRKEHMEGKINMGVSRRGIINMVKEKVLEPLSLKKNLISTAFDTAMEILMIDSTLVNDKPQ</sequence>
<evidence type="ECO:0000256" key="3">
    <source>
        <dbReference type="ARBA" id="ARBA00008020"/>
    </source>
</evidence>
<evidence type="ECO:0000256" key="4">
    <source>
        <dbReference type="ARBA" id="ARBA00011381"/>
    </source>
</evidence>
<dbReference type="NCBIfam" id="TIGR02345">
    <property type="entry name" value="chap_CCT_eta"/>
    <property type="match status" value="1"/>
</dbReference>
<comment type="subcellular location">
    <subcellularLocation>
        <location evidence="2">Cytoplasm</location>
    </subcellularLocation>
</comment>
<comment type="similarity">
    <text evidence="3 10">Belongs to the TCP-1 chaperonin family.</text>
</comment>
<dbReference type="Pfam" id="PF00118">
    <property type="entry name" value="Cpn60_TCP1"/>
    <property type="match status" value="1"/>
</dbReference>
<dbReference type="InterPro" id="IPR002194">
    <property type="entry name" value="Chaperonin_TCP-1_CS"/>
</dbReference>
<dbReference type="Gene3D" id="3.50.7.10">
    <property type="entry name" value="GroEL"/>
    <property type="match status" value="1"/>
</dbReference>
<dbReference type="SUPFAM" id="SSF54849">
    <property type="entry name" value="GroEL-intermediate domain like"/>
    <property type="match status" value="1"/>
</dbReference>
<name>A0A9P6GZN8_9MICR</name>
<dbReference type="AlphaFoldDB" id="A0A9P6GZN8"/>
<accession>A0A9P6GZN8</accession>
<evidence type="ECO:0000256" key="2">
    <source>
        <dbReference type="ARBA" id="ARBA00004496"/>
    </source>
</evidence>
<dbReference type="InterPro" id="IPR002423">
    <property type="entry name" value="Cpn60/GroEL/TCP-1"/>
</dbReference>
<protein>
    <recommendedName>
        <fullName evidence="9">CCT-eta</fullName>
    </recommendedName>
</protein>
<keyword evidence="12" id="KW-1185">Reference proteome</keyword>
<dbReference type="PROSITE" id="PS00995">
    <property type="entry name" value="TCP1_3"/>
    <property type="match status" value="1"/>
</dbReference>
<dbReference type="InterPro" id="IPR017998">
    <property type="entry name" value="Chaperone_TCP-1"/>
</dbReference>
<evidence type="ECO:0000256" key="1">
    <source>
        <dbReference type="ARBA" id="ARBA00002912"/>
    </source>
</evidence>
<dbReference type="Gene3D" id="3.30.260.10">
    <property type="entry name" value="TCP-1-like chaperonin intermediate domain"/>
    <property type="match status" value="1"/>
</dbReference>
<comment type="function">
    <text evidence="1">Molecular chaperone; assists the folding of proteins upon ATP hydrolysis.</text>
</comment>
<dbReference type="InterPro" id="IPR027409">
    <property type="entry name" value="GroEL-like_apical_dom_sf"/>
</dbReference>
<dbReference type="InterPro" id="IPR027413">
    <property type="entry name" value="GROEL-like_equatorial_sf"/>
</dbReference>
<dbReference type="Gene3D" id="1.10.560.10">
    <property type="entry name" value="GroEL-like equatorial domain"/>
    <property type="match status" value="1"/>
</dbReference>
<dbReference type="InterPro" id="IPR027410">
    <property type="entry name" value="TCP-1-like_intermed_sf"/>
</dbReference>
<gene>
    <name evidence="11" type="primary">CCT7</name>
    <name evidence="11" type="ORF">NGRA_0798</name>
</gene>
<keyword evidence="5" id="KW-0963">Cytoplasm</keyword>
<dbReference type="PRINTS" id="PR00304">
    <property type="entry name" value="TCOMPLEXTCP1"/>
</dbReference>
<dbReference type="SUPFAM" id="SSF48592">
    <property type="entry name" value="GroEL equatorial domain-like"/>
    <property type="match status" value="1"/>
</dbReference>
<keyword evidence="7 10" id="KW-0067">ATP-binding</keyword>
<dbReference type="OrthoDB" id="10248520at2759"/>
<evidence type="ECO:0000256" key="7">
    <source>
        <dbReference type="ARBA" id="ARBA00022840"/>
    </source>
</evidence>
<keyword evidence="6 10" id="KW-0547">Nucleotide-binding</keyword>
<dbReference type="PANTHER" id="PTHR11353">
    <property type="entry name" value="CHAPERONIN"/>
    <property type="match status" value="1"/>
</dbReference>
<dbReference type="Proteomes" id="UP000740883">
    <property type="component" value="Unassembled WGS sequence"/>
</dbReference>
<evidence type="ECO:0000313" key="12">
    <source>
        <dbReference type="Proteomes" id="UP000740883"/>
    </source>
</evidence>
<evidence type="ECO:0000256" key="6">
    <source>
        <dbReference type="ARBA" id="ARBA00022741"/>
    </source>
</evidence>
<comment type="caution">
    <text evidence="11">The sequence shown here is derived from an EMBL/GenBank/DDBJ whole genome shotgun (WGS) entry which is preliminary data.</text>
</comment>
<evidence type="ECO:0000256" key="5">
    <source>
        <dbReference type="ARBA" id="ARBA00022490"/>
    </source>
</evidence>
<keyword evidence="8 10" id="KW-0143">Chaperone</keyword>
<dbReference type="GO" id="GO:0005832">
    <property type="term" value="C:chaperonin-containing T-complex"/>
    <property type="evidence" value="ECO:0007669"/>
    <property type="project" value="UniProtKB-ARBA"/>
</dbReference>
<dbReference type="FunFam" id="3.50.7.10:FF:000006">
    <property type="entry name" value="T-complex protein 1 subunit eta"/>
    <property type="match status" value="1"/>
</dbReference>
<dbReference type="SUPFAM" id="SSF52029">
    <property type="entry name" value="GroEL apical domain-like"/>
    <property type="match status" value="1"/>
</dbReference>
<dbReference type="InterPro" id="IPR012720">
    <property type="entry name" value="Chap_CCT_eta"/>
</dbReference>
<dbReference type="GO" id="GO:0140662">
    <property type="term" value="F:ATP-dependent protein folding chaperone"/>
    <property type="evidence" value="ECO:0007669"/>
    <property type="project" value="InterPro"/>
</dbReference>
<reference evidence="11 12" key="1">
    <citation type="journal article" date="2020" name="Genome Biol. Evol.">
        <title>Comparative genomics of strictly vertically transmitted, feminizing microsporidia endosymbionts of amphipod crustaceans.</title>
        <authorList>
            <person name="Cormier A."/>
            <person name="Chebbi M.A."/>
            <person name="Giraud I."/>
            <person name="Wattier R."/>
            <person name="Teixeira M."/>
            <person name="Gilbert C."/>
            <person name="Rigaud T."/>
            <person name="Cordaux R."/>
        </authorList>
    </citation>
    <scope>NUCLEOTIDE SEQUENCE [LARGE SCALE GENOMIC DNA]</scope>
    <source>
        <strain evidence="11 12">Ou3-Ou53</strain>
    </source>
</reference>
<comment type="subunit">
    <text evidence="4">Component of the T-complex protein 1 (TCP1) complex.</text>
</comment>
<dbReference type="PROSITE" id="PS00751">
    <property type="entry name" value="TCP1_2"/>
    <property type="match status" value="1"/>
</dbReference>
<dbReference type="GO" id="GO:0016887">
    <property type="term" value="F:ATP hydrolysis activity"/>
    <property type="evidence" value="ECO:0007669"/>
    <property type="project" value="InterPro"/>
</dbReference>
<evidence type="ECO:0000313" key="11">
    <source>
        <dbReference type="EMBL" id="KAF9764134.1"/>
    </source>
</evidence>
<dbReference type="GO" id="GO:0051082">
    <property type="term" value="F:unfolded protein binding"/>
    <property type="evidence" value="ECO:0007669"/>
    <property type="project" value="InterPro"/>
</dbReference>
<organism evidence="11 12">
    <name type="scientific">Nosema granulosis</name>
    <dbReference type="NCBI Taxonomy" id="83296"/>
    <lineage>
        <taxon>Eukaryota</taxon>
        <taxon>Fungi</taxon>
        <taxon>Fungi incertae sedis</taxon>
        <taxon>Microsporidia</taxon>
        <taxon>Nosematidae</taxon>
        <taxon>Nosema</taxon>
    </lineage>
</organism>